<comment type="caution">
    <text evidence="3">The sequence shown here is derived from an EMBL/GenBank/DDBJ whole genome shotgun (WGS) entry which is preliminary data.</text>
</comment>
<dbReference type="EMBL" id="VCIW01000014">
    <property type="protein sequence ID" value="TLS50512.1"/>
    <property type="molecule type" value="Genomic_DNA"/>
</dbReference>
<evidence type="ECO:0000256" key="2">
    <source>
        <dbReference type="SAM" id="Phobius"/>
    </source>
</evidence>
<name>A0A5R9G2D0_9BACL</name>
<evidence type="ECO:0000313" key="3">
    <source>
        <dbReference type="EMBL" id="TLS50512.1"/>
    </source>
</evidence>
<feature type="region of interest" description="Disordered" evidence="1">
    <location>
        <begin position="135"/>
        <end position="196"/>
    </location>
</feature>
<evidence type="ECO:0000256" key="1">
    <source>
        <dbReference type="SAM" id="MobiDB-lite"/>
    </source>
</evidence>
<dbReference type="OrthoDB" id="1633470at2"/>
<dbReference type="InterPro" id="IPR010897">
    <property type="entry name" value="Spore_II_P"/>
</dbReference>
<keyword evidence="2" id="KW-0472">Membrane</keyword>
<evidence type="ECO:0000313" key="4">
    <source>
        <dbReference type="Proteomes" id="UP000309676"/>
    </source>
</evidence>
<feature type="transmembrane region" description="Helical" evidence="2">
    <location>
        <begin position="20"/>
        <end position="43"/>
    </location>
</feature>
<dbReference type="NCBIfam" id="TIGR02867">
    <property type="entry name" value="spore_II_P"/>
    <property type="match status" value="1"/>
</dbReference>
<organism evidence="3 4">
    <name type="scientific">Paenibacillus antri</name>
    <dbReference type="NCBI Taxonomy" id="2582848"/>
    <lineage>
        <taxon>Bacteria</taxon>
        <taxon>Bacillati</taxon>
        <taxon>Bacillota</taxon>
        <taxon>Bacilli</taxon>
        <taxon>Bacillales</taxon>
        <taxon>Paenibacillaceae</taxon>
        <taxon>Paenibacillus</taxon>
    </lineage>
</organism>
<proteinExistence type="predicted"/>
<protein>
    <submittedName>
        <fullName evidence="3">Stage II sporulation protein P</fullName>
    </submittedName>
</protein>
<dbReference type="AlphaFoldDB" id="A0A5R9G2D0"/>
<dbReference type="Gene3D" id="3.40.630.40">
    <property type="entry name" value="Zn-dependent exopeptidases"/>
    <property type="match status" value="1"/>
</dbReference>
<dbReference type="SUPFAM" id="SSF53187">
    <property type="entry name" value="Zn-dependent exopeptidases"/>
    <property type="match status" value="1"/>
</dbReference>
<dbReference type="RefSeq" id="WP_138195879.1">
    <property type="nucleotide sequence ID" value="NZ_VCIW01000014.1"/>
</dbReference>
<keyword evidence="2" id="KW-1133">Transmembrane helix</keyword>
<keyword evidence="2" id="KW-0812">Transmembrane</keyword>
<gene>
    <name evidence="3" type="ORF">FE782_19295</name>
</gene>
<feature type="compositionally biased region" description="Low complexity" evidence="1">
    <location>
        <begin position="159"/>
        <end position="186"/>
    </location>
</feature>
<keyword evidence="4" id="KW-1185">Reference proteome</keyword>
<feature type="region of interest" description="Disordered" evidence="1">
    <location>
        <begin position="404"/>
        <end position="428"/>
    </location>
</feature>
<reference evidence="3 4" key="1">
    <citation type="submission" date="2019-05" db="EMBL/GenBank/DDBJ databases">
        <authorList>
            <person name="Narsing Rao M.P."/>
            <person name="Li W.J."/>
        </authorList>
    </citation>
    <scope>NUCLEOTIDE SEQUENCE [LARGE SCALE GENOMIC DNA]</scope>
    <source>
        <strain evidence="3 4">SYSU_K30003</strain>
    </source>
</reference>
<sequence length="428" mass="45727">MRFRQALEWTRDALGGLARALGTVIAWCVIGSFVAVTAVSILWKLDAPPIQGLDGAAAALPSRFYADMLSFEIANLSEGPGDSSFSTKNVASFLTKLTTGIDPADPRTLAAQLLPGAQGEGNIILIQGIGTGPADYPVEVPPAPHLQEPAEVPLPDGYPSTGEEPPESTPQQPAEEPAPGEQPGGEPETDPAPPAAAPNVVFVYHSHPSESYLPELDGITKIDEAYDQNDKNVTVAAVGARLSEELEKKGVGAIHSDLSYPWRGAYDESRKTIKTAMAKYEDLNYFIDIHRDAARKDKTLLTHNGVAYAKLYFVVGQKNPNYEENQALAEELHYRIEEKIKGISRGVVGKKAGSNGEFNQSLSPNSILIEFGGVDNTLEECYRTAEVLAEVLAEMHWERTEAVKANAAPSEAGDAAAPAGPEGGAKTQ</sequence>
<accession>A0A5R9G2D0</accession>
<dbReference type="Proteomes" id="UP000309676">
    <property type="component" value="Unassembled WGS sequence"/>
</dbReference>
<feature type="compositionally biased region" description="Low complexity" evidence="1">
    <location>
        <begin position="405"/>
        <end position="420"/>
    </location>
</feature>
<dbReference type="Pfam" id="PF07454">
    <property type="entry name" value="SpoIIP"/>
    <property type="match status" value="1"/>
</dbReference>